<keyword evidence="9" id="KW-0378">Hydrolase</keyword>
<evidence type="ECO:0000256" key="8">
    <source>
        <dbReference type="ARBA" id="ARBA00022729"/>
    </source>
</evidence>
<comment type="catalytic activity">
    <reaction evidence="1">
        <text>Digestion of native collagen in the triple helical region at Xaa-|-Gly bonds. With synthetic peptides, a preference is shown for Gly at P3 and P1', Pro and Ala at P2 and P2', and hydroxyproline, Ala or Arg at P3'.</text>
        <dbReference type="EC" id="3.4.24.3"/>
    </reaction>
</comment>
<keyword evidence="7" id="KW-0479">Metal-binding</keyword>
<comment type="cofactor">
    <cofactor evidence="2">
        <name>Zn(2+)</name>
        <dbReference type="ChEBI" id="CHEBI:29105"/>
    </cofactor>
</comment>
<keyword evidence="8 14" id="KW-0732">Signal</keyword>
<evidence type="ECO:0000256" key="2">
    <source>
        <dbReference type="ARBA" id="ARBA00001947"/>
    </source>
</evidence>
<comment type="subcellular location">
    <subcellularLocation>
        <location evidence="3">Secreted</location>
    </subcellularLocation>
</comment>
<dbReference type="Gene3D" id="1.10.390.20">
    <property type="match status" value="1"/>
</dbReference>
<feature type="chain" id="PRO_5047045283" description="microbial collagenase" evidence="14">
    <location>
        <begin position="37"/>
        <end position="657"/>
    </location>
</feature>
<dbReference type="EC" id="3.4.24.3" evidence="4"/>
<evidence type="ECO:0000256" key="1">
    <source>
        <dbReference type="ARBA" id="ARBA00000424"/>
    </source>
</evidence>
<keyword evidence="10" id="KW-0862">Zinc</keyword>
<proteinExistence type="predicted"/>
<evidence type="ECO:0000256" key="5">
    <source>
        <dbReference type="ARBA" id="ARBA00022525"/>
    </source>
</evidence>
<sequence length="657" mass="72056">MTHRSPTRKPLAQLLISLLAMCLGLTLLATTGQATAAGAPPAMPTQTPKTPKSPETPPSSAPRPATLTSAVDVRTAKPEHAAKPTEDVSKHPTLPLTNAAPHKASGKSPKAECRVSDFASKTGEALVRQIKGSETACINTLFSVSGSDARALFREQQMVTVADALRSASAGYPGNNSASITQVVLYLRAGYYVQWGQPDTVGAYGPALKSAIQGALDAFFRSSHAFDVSEANGETLAETVTLIDSARENARFLNVVKRLLKGYDSSYDRFWWMVSAVNNTYTVLFRGHYLPEFVSAVQADPSLLTQLRDFAVAHDNLLGTDKSYLASNAGRELGRFLQHDALRPAVRPLAKQLLDRTRITGRTAPLWVGVAEMTDSYDKANCSSYGTCDLPNQIRNAVLKVKHTCSPSLRIVAQQMTAAELGASCTSLRNQDAYFHRVAKDNGPVANDKNTTLEVVAFDSSTDYQTYAGVLFGIDTNNGGMYLEGNPAQAGNLPRFIAYEAEWLRPTFAIWNLNHEYTHYLDGRFNMYGDFQEGMKTPTVMWVEGFAEYVSYHYRNVTYDAAIKEAGKNTYRLSTLFDTTYENSNTTRTYQWGYLAVRYLLQSHPQDVATLLGHYRKGDWAGARTFLKTTIGTRYDADFAAWLSRCHAGNCVGTKPA</sequence>
<feature type="signal peptide" evidence="14">
    <location>
        <begin position="1"/>
        <end position="36"/>
    </location>
</feature>
<keyword evidence="12" id="KW-0865">Zymogen</keyword>
<keyword evidence="11" id="KW-0482">Metalloprotease</keyword>
<feature type="compositionally biased region" description="Low complexity" evidence="13">
    <location>
        <begin position="36"/>
        <end position="50"/>
    </location>
</feature>
<dbReference type="EMBL" id="BMNG01000015">
    <property type="protein sequence ID" value="GGO53847.1"/>
    <property type="molecule type" value="Genomic_DNA"/>
</dbReference>
<dbReference type="Proteomes" id="UP000656881">
    <property type="component" value="Unassembled WGS sequence"/>
</dbReference>
<name>A0ABQ2ML99_9ACTN</name>
<evidence type="ECO:0000256" key="13">
    <source>
        <dbReference type="SAM" id="MobiDB-lite"/>
    </source>
</evidence>
<dbReference type="PANTHER" id="PTHR13062:SF9">
    <property type="entry name" value="MICROBIAL COLLAGENASE"/>
    <property type="match status" value="1"/>
</dbReference>
<dbReference type="PRINTS" id="PR00931">
    <property type="entry name" value="MICOLLPTASE"/>
</dbReference>
<feature type="compositionally biased region" description="Basic and acidic residues" evidence="13">
    <location>
        <begin position="74"/>
        <end position="90"/>
    </location>
</feature>
<protein>
    <recommendedName>
        <fullName evidence="4">microbial collagenase</fullName>
        <ecNumber evidence="4">3.4.24.3</ecNumber>
    </recommendedName>
</protein>
<accession>A0ABQ2ML99</accession>
<reference evidence="17" key="1">
    <citation type="journal article" date="2019" name="Int. J. Syst. Evol. Microbiol.">
        <title>The Global Catalogue of Microorganisms (GCM) 10K type strain sequencing project: providing services to taxonomists for standard genome sequencing and annotation.</title>
        <authorList>
            <consortium name="The Broad Institute Genomics Platform"/>
            <consortium name="The Broad Institute Genome Sequencing Center for Infectious Disease"/>
            <person name="Wu L."/>
            <person name="Ma J."/>
        </authorList>
    </citation>
    <scope>NUCLEOTIDE SEQUENCE [LARGE SCALE GENOMIC DNA]</scope>
    <source>
        <strain evidence="17">CGMCC 4.7349</strain>
    </source>
</reference>
<evidence type="ECO:0000256" key="11">
    <source>
        <dbReference type="ARBA" id="ARBA00023049"/>
    </source>
</evidence>
<evidence type="ECO:0000313" key="17">
    <source>
        <dbReference type="Proteomes" id="UP000656881"/>
    </source>
</evidence>
<dbReference type="Gene3D" id="3.40.30.160">
    <property type="entry name" value="Collagenase ColT, N-terminal domain"/>
    <property type="match status" value="1"/>
</dbReference>
<evidence type="ECO:0000256" key="4">
    <source>
        <dbReference type="ARBA" id="ARBA00012653"/>
    </source>
</evidence>
<dbReference type="Pfam" id="PF01752">
    <property type="entry name" value="Peptidase_M9"/>
    <property type="match status" value="1"/>
</dbReference>
<evidence type="ECO:0000256" key="14">
    <source>
        <dbReference type="SAM" id="SignalP"/>
    </source>
</evidence>
<comment type="caution">
    <text evidence="16">The sequence shown here is derived from an EMBL/GenBank/DDBJ whole genome shotgun (WGS) entry which is preliminary data.</text>
</comment>
<feature type="region of interest" description="Disordered" evidence="13">
    <location>
        <begin position="36"/>
        <end position="111"/>
    </location>
</feature>
<evidence type="ECO:0000313" key="16">
    <source>
        <dbReference type="EMBL" id="GGO53847.1"/>
    </source>
</evidence>
<evidence type="ECO:0000256" key="6">
    <source>
        <dbReference type="ARBA" id="ARBA00022670"/>
    </source>
</evidence>
<organism evidence="16 17">
    <name type="scientific">Streptomyces lasiicapitis</name>
    <dbReference type="NCBI Taxonomy" id="1923961"/>
    <lineage>
        <taxon>Bacteria</taxon>
        <taxon>Bacillati</taxon>
        <taxon>Actinomycetota</taxon>
        <taxon>Actinomycetes</taxon>
        <taxon>Kitasatosporales</taxon>
        <taxon>Streptomycetaceae</taxon>
        <taxon>Streptomyces</taxon>
    </lineage>
</organism>
<keyword evidence="6" id="KW-0645">Protease</keyword>
<dbReference type="Pfam" id="PF08453">
    <property type="entry name" value="Peptidase_M9_N"/>
    <property type="match status" value="1"/>
</dbReference>
<feature type="domain" description="Peptidase M9 collagenase N-terminal" evidence="15">
    <location>
        <begin position="113"/>
        <end position="294"/>
    </location>
</feature>
<evidence type="ECO:0000256" key="9">
    <source>
        <dbReference type="ARBA" id="ARBA00022801"/>
    </source>
</evidence>
<evidence type="ECO:0000256" key="12">
    <source>
        <dbReference type="ARBA" id="ARBA00023145"/>
    </source>
</evidence>
<evidence type="ECO:0000259" key="15">
    <source>
        <dbReference type="Pfam" id="PF08453"/>
    </source>
</evidence>
<evidence type="ECO:0000256" key="3">
    <source>
        <dbReference type="ARBA" id="ARBA00004613"/>
    </source>
</evidence>
<dbReference type="PANTHER" id="PTHR13062">
    <property type="entry name" value="COLLAGENASE"/>
    <property type="match status" value="1"/>
</dbReference>
<evidence type="ECO:0000256" key="7">
    <source>
        <dbReference type="ARBA" id="ARBA00022723"/>
    </source>
</evidence>
<gene>
    <name evidence="16" type="ORF">GCM10012286_62200</name>
</gene>
<evidence type="ECO:0000256" key="10">
    <source>
        <dbReference type="ARBA" id="ARBA00022833"/>
    </source>
</evidence>
<dbReference type="InterPro" id="IPR002169">
    <property type="entry name" value="Peptidase_M9A/M9B"/>
</dbReference>
<dbReference type="InterPro" id="IPR013661">
    <property type="entry name" value="Peptidase_M9_N_dom"/>
</dbReference>
<keyword evidence="5" id="KW-0964">Secreted</keyword>
<keyword evidence="17" id="KW-1185">Reference proteome</keyword>